<dbReference type="PATRIC" id="fig|1158614.3.peg.620"/>
<dbReference type="PANTHER" id="PTHR36849">
    <property type="entry name" value="CYTOPLASMIC PROTEIN-RELATED"/>
    <property type="match status" value="1"/>
</dbReference>
<evidence type="ECO:0000313" key="4">
    <source>
        <dbReference type="Proteomes" id="UP000014160"/>
    </source>
</evidence>
<dbReference type="AlphaFoldDB" id="R2XVG3"/>
<dbReference type="PANTHER" id="PTHR36849:SF1">
    <property type="entry name" value="CYTOPLASMIC PROTEIN"/>
    <property type="match status" value="1"/>
</dbReference>
<proteinExistence type="predicted"/>
<dbReference type="OrthoDB" id="9790745at2"/>
<organism evidence="1 3">
    <name type="scientific">Enterococcus gilvus ATCC BAA-350</name>
    <dbReference type="NCBI Taxonomy" id="1158614"/>
    <lineage>
        <taxon>Bacteria</taxon>
        <taxon>Bacillati</taxon>
        <taxon>Bacillota</taxon>
        <taxon>Bacilli</taxon>
        <taxon>Lactobacillales</taxon>
        <taxon>Enterococcaceae</taxon>
        <taxon>Enterococcus</taxon>
    </lineage>
</organism>
<dbReference type="EMBL" id="AJDQ01000003">
    <property type="protein sequence ID" value="EOI58528.1"/>
    <property type="molecule type" value="Genomic_DNA"/>
</dbReference>
<dbReference type="InterPro" id="IPR052552">
    <property type="entry name" value="YeaO-like"/>
</dbReference>
<dbReference type="HOGENOM" id="CLU_137928_0_0_9"/>
<evidence type="ECO:0008006" key="5">
    <source>
        <dbReference type="Google" id="ProtNLM"/>
    </source>
</evidence>
<protein>
    <recommendedName>
        <fullName evidence="5">MarR family transcriptional regulator</fullName>
    </recommendedName>
</protein>
<reference evidence="2 4" key="2">
    <citation type="submission" date="2013-03" db="EMBL/GenBank/DDBJ databases">
        <title>The Genome Sequence of Enterococcus gilvus ATCC BAA-350 (PacBio/Illumina hybrid assembly).</title>
        <authorList>
            <consortium name="The Broad Institute Genomics Platform"/>
            <consortium name="The Broad Institute Genome Sequencing Center for Infectious Disease"/>
            <person name="Earl A."/>
            <person name="Russ C."/>
            <person name="Gilmore M."/>
            <person name="Surin D."/>
            <person name="Walker B."/>
            <person name="Young S."/>
            <person name="Zeng Q."/>
            <person name="Gargeya S."/>
            <person name="Fitzgerald M."/>
            <person name="Haas B."/>
            <person name="Abouelleil A."/>
            <person name="Allen A.W."/>
            <person name="Alvarado L."/>
            <person name="Arachchi H.M."/>
            <person name="Berlin A.M."/>
            <person name="Chapman S.B."/>
            <person name="Gainer-Dewar J."/>
            <person name="Goldberg J."/>
            <person name="Griggs A."/>
            <person name="Gujja S."/>
            <person name="Hansen M."/>
            <person name="Howarth C."/>
            <person name="Imamovic A."/>
            <person name="Ireland A."/>
            <person name="Larimer J."/>
            <person name="McCowan C."/>
            <person name="Murphy C."/>
            <person name="Pearson M."/>
            <person name="Poon T.W."/>
            <person name="Priest M."/>
            <person name="Roberts A."/>
            <person name="Saif S."/>
            <person name="Shea T."/>
            <person name="Sisk P."/>
            <person name="Sykes S."/>
            <person name="Wortman J."/>
            <person name="Nusbaum C."/>
            <person name="Birren B."/>
        </authorList>
    </citation>
    <scope>NUCLEOTIDE SEQUENCE [LARGE SCALE GENOMIC DNA]</scope>
    <source>
        <strain evidence="2 4">ATCC BAA-350</strain>
    </source>
</reference>
<name>R2XVG3_9ENTE</name>
<gene>
    <name evidence="2" type="ORF">I592_03760</name>
    <name evidence="1" type="ORF">UKC_00601</name>
</gene>
<reference evidence="1 3" key="1">
    <citation type="submission" date="2013-02" db="EMBL/GenBank/DDBJ databases">
        <title>The Genome Sequence of Enterococcus gilvus ATCC BAA-350.</title>
        <authorList>
            <consortium name="The Broad Institute Genome Sequencing Platform"/>
            <consortium name="The Broad Institute Genome Sequencing Center for Infectious Disease"/>
            <person name="Earl A.M."/>
            <person name="Gilmore M.S."/>
            <person name="Lebreton F."/>
            <person name="Walker B."/>
            <person name="Young S.K."/>
            <person name="Zeng Q."/>
            <person name="Gargeya S."/>
            <person name="Fitzgerald M."/>
            <person name="Haas B."/>
            <person name="Abouelleil A."/>
            <person name="Alvarado L."/>
            <person name="Arachchi H.M."/>
            <person name="Berlin A.M."/>
            <person name="Chapman S.B."/>
            <person name="Dewar J."/>
            <person name="Goldberg J."/>
            <person name="Griggs A."/>
            <person name="Gujja S."/>
            <person name="Hansen M."/>
            <person name="Howarth C."/>
            <person name="Imamovic A."/>
            <person name="Larimer J."/>
            <person name="McCowan C."/>
            <person name="Murphy C."/>
            <person name="Neiman D."/>
            <person name="Pearson M."/>
            <person name="Priest M."/>
            <person name="Roberts A."/>
            <person name="Saif S."/>
            <person name="Shea T."/>
            <person name="Sisk P."/>
            <person name="Sykes S."/>
            <person name="Wortman J."/>
            <person name="Nusbaum C."/>
            <person name="Birren B."/>
        </authorList>
    </citation>
    <scope>NUCLEOTIDE SEQUENCE [LARGE SCALE GENOMIC DNA]</scope>
    <source>
        <strain evidence="1 3">ATCC BAA-350</strain>
    </source>
</reference>
<dbReference type="EMBL" id="ASWH01000002">
    <property type="protein sequence ID" value="EOW79620.1"/>
    <property type="molecule type" value="Genomic_DNA"/>
</dbReference>
<comment type="caution">
    <text evidence="1">The sequence shown here is derived from an EMBL/GenBank/DDBJ whole genome shotgun (WGS) entry which is preliminary data.</text>
</comment>
<evidence type="ECO:0000313" key="1">
    <source>
        <dbReference type="EMBL" id="EOI58528.1"/>
    </source>
</evidence>
<dbReference type="Proteomes" id="UP000013750">
    <property type="component" value="Unassembled WGS sequence"/>
</dbReference>
<dbReference type="Proteomes" id="UP000014160">
    <property type="component" value="Unassembled WGS sequence"/>
</dbReference>
<keyword evidence="4" id="KW-1185">Reference proteome</keyword>
<accession>R2XVG3</accession>
<dbReference type="Pfam" id="PF22752">
    <property type="entry name" value="DUF488-N3i"/>
    <property type="match status" value="1"/>
</dbReference>
<evidence type="ECO:0000313" key="3">
    <source>
        <dbReference type="Proteomes" id="UP000013750"/>
    </source>
</evidence>
<evidence type="ECO:0000313" key="2">
    <source>
        <dbReference type="EMBL" id="EOW79620.1"/>
    </source>
</evidence>
<dbReference type="eggNOG" id="COG3189">
    <property type="taxonomic scope" value="Bacteria"/>
</dbReference>
<dbReference type="RefSeq" id="WP_010779050.1">
    <property type="nucleotide sequence ID" value="NZ_ASWH01000002.1"/>
</dbReference>
<sequence length="116" mass="13619">MLQIKRAYTPASESDGYRVLVDRLWPRGKSKETEKIDLWLKAIAPSNELRKWFNHDPEKYFDFKKKYQAELQSGDQKEALETLEALLREQEDVTLVYGAKDESHNNAQVLYDLLSK</sequence>